<protein>
    <submittedName>
        <fullName evidence="1">Sulfurtransferase complex subunit TusB</fullName>
    </submittedName>
</protein>
<dbReference type="SUPFAM" id="SSF75169">
    <property type="entry name" value="DsrEFH-like"/>
    <property type="match status" value="1"/>
</dbReference>
<dbReference type="PANTHER" id="PTHR37526:SF1">
    <property type="entry name" value="PROTEIN TUSB"/>
    <property type="match status" value="1"/>
</dbReference>
<accession>A0ABX7QUV7</accession>
<proteinExistence type="predicted"/>
<dbReference type="Proteomes" id="UP000662770">
    <property type="component" value="Chromosome"/>
</dbReference>
<organism evidence="1 2">
    <name type="scientific">Shewanella avicenniae</name>
    <dbReference type="NCBI Taxonomy" id="2814294"/>
    <lineage>
        <taxon>Bacteria</taxon>
        <taxon>Pseudomonadati</taxon>
        <taxon>Pseudomonadota</taxon>
        <taxon>Gammaproteobacteria</taxon>
        <taxon>Alteromonadales</taxon>
        <taxon>Shewanellaceae</taxon>
        <taxon>Shewanella</taxon>
    </lineage>
</organism>
<dbReference type="InterPro" id="IPR007215">
    <property type="entry name" value="Sulphur_relay_TusB/DsrH"/>
</dbReference>
<keyword evidence="2" id="KW-1185">Reference proteome</keyword>
<sequence length="93" mass="10181">MILHHFQTSLSSDNAFTAALPLIADEDCLLLSSEALYGLLNPAVQTQLAQYTVYVLDQDCEALGLAAKLAGYPTLDYAEFVQLTLKSDKVISW</sequence>
<name>A0ABX7QUV7_9GAMM</name>
<dbReference type="NCBIfam" id="TIGR03011">
    <property type="entry name" value="sulf_tusB_dsrH"/>
    <property type="match status" value="1"/>
</dbReference>
<dbReference type="EMBL" id="CP071503">
    <property type="protein sequence ID" value="QSX35282.1"/>
    <property type="molecule type" value="Genomic_DNA"/>
</dbReference>
<evidence type="ECO:0000313" key="2">
    <source>
        <dbReference type="Proteomes" id="UP000662770"/>
    </source>
</evidence>
<dbReference type="PANTHER" id="PTHR37526">
    <property type="entry name" value="PROTEIN TUSB"/>
    <property type="match status" value="1"/>
</dbReference>
<reference evidence="1 2" key="1">
    <citation type="submission" date="2021-03" db="EMBL/GenBank/DDBJ databases">
        <title>Novel species identification of genus Shewanella.</title>
        <authorList>
            <person name="Liu G."/>
            <person name="Zhang Q."/>
        </authorList>
    </citation>
    <scope>NUCLEOTIDE SEQUENCE [LARGE SCALE GENOMIC DNA]</scope>
    <source>
        <strain evidence="1 2">FJAT-51800</strain>
    </source>
</reference>
<evidence type="ECO:0000313" key="1">
    <source>
        <dbReference type="EMBL" id="QSX35282.1"/>
    </source>
</evidence>
<gene>
    <name evidence="1" type="primary">tusB</name>
    <name evidence="1" type="ORF">JYB87_08855</name>
</gene>
<dbReference type="InterPro" id="IPR027396">
    <property type="entry name" value="DsrEFH-like"/>
</dbReference>
<dbReference type="RefSeq" id="WP_207356476.1">
    <property type="nucleotide sequence ID" value="NZ_CP071503.1"/>
</dbReference>
<dbReference type="Pfam" id="PF04077">
    <property type="entry name" value="DsrH"/>
    <property type="match status" value="1"/>
</dbReference>
<dbReference type="Gene3D" id="3.40.1260.10">
    <property type="entry name" value="DsrEFH-like"/>
    <property type="match status" value="1"/>
</dbReference>